<evidence type="ECO:0000256" key="3">
    <source>
        <dbReference type="ARBA" id="ARBA00022692"/>
    </source>
</evidence>
<feature type="transmembrane region" description="Helical" evidence="7">
    <location>
        <begin position="290"/>
        <end position="313"/>
    </location>
</feature>
<dbReference type="EMBL" id="CAJNOR010001532">
    <property type="protein sequence ID" value="CAF1158832.1"/>
    <property type="molecule type" value="Genomic_DNA"/>
</dbReference>
<dbReference type="Proteomes" id="UP000663828">
    <property type="component" value="Unassembled WGS sequence"/>
</dbReference>
<evidence type="ECO:0000256" key="6">
    <source>
        <dbReference type="ARBA" id="ARBA00023136"/>
    </source>
</evidence>
<keyword evidence="3 7" id="KW-0812">Transmembrane</keyword>
<comment type="subcellular location">
    <subcellularLocation>
        <location evidence="1">Membrane</location>
        <topology evidence="1">Multi-pass membrane protein</topology>
    </subcellularLocation>
</comment>
<keyword evidence="8" id="KW-0732">Signal</keyword>
<dbReference type="PANTHER" id="PTHR10361">
    <property type="entry name" value="SODIUM-BILE ACID COTRANSPORTER"/>
    <property type="match status" value="1"/>
</dbReference>
<feature type="transmembrane region" description="Helical" evidence="7">
    <location>
        <begin position="325"/>
        <end position="349"/>
    </location>
</feature>
<sequence length="518" mass="59259">MHMLHTTKCFYLFILLLPCVHCVEIYLKKTKDDTNEVVENAKSYQNKTYQIPLFQTRYVSIQINPDELYQNDEKTKQEVVGFKFQVLSTDKRVVNIEKEIIVPTKRIDANNSNNILLEDLFILPRKKARHHIFNAYPSPTLIDLKNPSQLNLLWSIETTRMDQITLTITLDVFYNDDSTYTQQWHLKVLVSQPKRIIDKVFIFIMPFLVILISIQMGILLDTKVLIDLVRRPKAVLIGFISQFGLMPFLAIGIAKLFNYTPLYSLALFVIGCCPGSGASNQWTLLFDGDVNLSAVMSFVSTASSFVMMPLYFYTLGRIYTDKLAIRVPFLGLVRTLALVVVPYSIGIVISHYSPRTRSIVEKLVKPMMLFLLIFFLIFGTIVNWYLLSMIDLYTALTAPLLPYLGFIFGALFAYICRLEWAHVKTIGIEAGIQNVGIAFMIIFYSFPQPYATQAVVVPLVVAFLTTKPLWLIYVIRSRVIKYRKGKALQADSLKNGKPSVNDEESTKKEDIAEMLQNL</sequence>
<dbReference type="InterPro" id="IPR002657">
    <property type="entry name" value="BilAc:Na_symport/Acr3"/>
</dbReference>
<dbReference type="GO" id="GO:0016020">
    <property type="term" value="C:membrane"/>
    <property type="evidence" value="ECO:0007669"/>
    <property type="project" value="UniProtKB-SubCell"/>
</dbReference>
<keyword evidence="6 7" id="KW-0472">Membrane</keyword>
<feature type="transmembrane region" description="Helical" evidence="7">
    <location>
        <begin position="392"/>
        <end position="414"/>
    </location>
</feature>
<keyword evidence="5 7" id="KW-1133">Transmembrane helix</keyword>
<organism evidence="9 10">
    <name type="scientific">Adineta ricciae</name>
    <name type="common">Rotifer</name>
    <dbReference type="NCBI Taxonomy" id="249248"/>
    <lineage>
        <taxon>Eukaryota</taxon>
        <taxon>Metazoa</taxon>
        <taxon>Spiralia</taxon>
        <taxon>Gnathifera</taxon>
        <taxon>Rotifera</taxon>
        <taxon>Eurotatoria</taxon>
        <taxon>Bdelloidea</taxon>
        <taxon>Adinetida</taxon>
        <taxon>Adinetidae</taxon>
        <taxon>Adineta</taxon>
    </lineage>
</organism>
<feature type="transmembrane region" description="Helical" evidence="7">
    <location>
        <begin position="452"/>
        <end position="475"/>
    </location>
</feature>
<comment type="caution">
    <text evidence="9">The sequence shown here is derived from an EMBL/GenBank/DDBJ whole genome shotgun (WGS) entry which is preliminary data.</text>
</comment>
<evidence type="ECO:0000313" key="10">
    <source>
        <dbReference type="Proteomes" id="UP000663828"/>
    </source>
</evidence>
<dbReference type="GO" id="GO:0015293">
    <property type="term" value="F:symporter activity"/>
    <property type="evidence" value="ECO:0007669"/>
    <property type="project" value="UniProtKB-KW"/>
</dbReference>
<proteinExistence type="inferred from homology"/>
<dbReference type="InterPro" id="IPR038770">
    <property type="entry name" value="Na+/solute_symporter_sf"/>
</dbReference>
<name>A0A814TAK3_ADIRI</name>
<evidence type="ECO:0000313" key="9">
    <source>
        <dbReference type="EMBL" id="CAF1158832.1"/>
    </source>
</evidence>
<evidence type="ECO:0000256" key="8">
    <source>
        <dbReference type="SAM" id="SignalP"/>
    </source>
</evidence>
<accession>A0A814TAK3</accession>
<dbReference type="Gene3D" id="1.20.1530.20">
    <property type="match status" value="1"/>
</dbReference>
<comment type="similarity">
    <text evidence="2">Belongs to the bile acid:sodium symporter (BASS) (TC 2.A.28) family.</text>
</comment>
<evidence type="ECO:0000256" key="2">
    <source>
        <dbReference type="ARBA" id="ARBA00006528"/>
    </source>
</evidence>
<keyword evidence="10" id="KW-1185">Reference proteome</keyword>
<evidence type="ECO:0000256" key="4">
    <source>
        <dbReference type="ARBA" id="ARBA00022847"/>
    </source>
</evidence>
<feature type="signal peptide" evidence="8">
    <location>
        <begin position="1"/>
        <end position="22"/>
    </location>
</feature>
<gene>
    <name evidence="9" type="ORF">XAT740_LOCUS21367</name>
</gene>
<feature type="transmembrane region" description="Helical" evidence="7">
    <location>
        <begin position="260"/>
        <end position="278"/>
    </location>
</feature>
<feature type="transmembrane region" description="Helical" evidence="7">
    <location>
        <begin position="369"/>
        <end position="386"/>
    </location>
</feature>
<feature type="transmembrane region" description="Helical" evidence="7">
    <location>
        <begin position="200"/>
        <end position="222"/>
    </location>
</feature>
<protein>
    <submittedName>
        <fullName evidence="9">Uncharacterized protein</fullName>
    </submittedName>
</protein>
<dbReference type="PANTHER" id="PTHR10361:SF28">
    <property type="entry name" value="P3 PROTEIN-RELATED"/>
    <property type="match status" value="1"/>
</dbReference>
<dbReference type="InterPro" id="IPR004710">
    <property type="entry name" value="Bilac:Na_transpt"/>
</dbReference>
<keyword evidence="4" id="KW-0769">Symport</keyword>
<feature type="transmembrane region" description="Helical" evidence="7">
    <location>
        <begin position="426"/>
        <end position="446"/>
    </location>
</feature>
<keyword evidence="4" id="KW-0813">Transport</keyword>
<reference evidence="9" key="1">
    <citation type="submission" date="2021-02" db="EMBL/GenBank/DDBJ databases">
        <authorList>
            <person name="Nowell W R."/>
        </authorList>
    </citation>
    <scope>NUCLEOTIDE SEQUENCE</scope>
</reference>
<evidence type="ECO:0000256" key="1">
    <source>
        <dbReference type="ARBA" id="ARBA00004141"/>
    </source>
</evidence>
<dbReference type="AlphaFoldDB" id="A0A814TAK3"/>
<feature type="transmembrane region" description="Helical" evidence="7">
    <location>
        <begin position="234"/>
        <end position="254"/>
    </location>
</feature>
<evidence type="ECO:0000256" key="5">
    <source>
        <dbReference type="ARBA" id="ARBA00022989"/>
    </source>
</evidence>
<feature type="chain" id="PRO_5032317655" evidence="8">
    <location>
        <begin position="23"/>
        <end position="518"/>
    </location>
</feature>
<evidence type="ECO:0000256" key="7">
    <source>
        <dbReference type="SAM" id="Phobius"/>
    </source>
</evidence>
<dbReference type="Pfam" id="PF01758">
    <property type="entry name" value="SBF"/>
    <property type="match status" value="1"/>
</dbReference>